<reference evidence="10 11" key="1">
    <citation type="submission" date="2018-06" db="EMBL/GenBank/DDBJ databases">
        <title>Thermoflavimicrobium daqus sp. nov., a thermophilic microbe isolated from Moutai-flavour Daqu.</title>
        <authorList>
            <person name="Wang X."/>
            <person name="Zhou H."/>
        </authorList>
    </citation>
    <scope>NUCLEOTIDE SEQUENCE [LARGE SCALE GENOMIC DNA]</scope>
    <source>
        <strain evidence="10 11">FBKL4.011</strain>
    </source>
</reference>
<dbReference type="InterPro" id="IPR012292">
    <property type="entry name" value="Globin/Proto"/>
</dbReference>
<evidence type="ECO:0000313" key="10">
    <source>
        <dbReference type="EMBL" id="RAL26395.1"/>
    </source>
</evidence>
<keyword evidence="2 7" id="KW-0813">Transport</keyword>
<evidence type="ECO:0000256" key="4">
    <source>
        <dbReference type="ARBA" id="ARBA00022621"/>
    </source>
</evidence>
<sequence>MLATIYEQLGGEVGIAQAVDIFYELVLEDERINYLFEKTDMAKLKRHQAAFLTFATGGPNKYTGQSMQAAHKGLHITQEQFQVVASHLASTLKVLHVQDHLIEQVIQTVAQLEKDIVSR</sequence>
<keyword evidence="11" id="KW-1185">Reference proteome</keyword>
<organism evidence="10 11">
    <name type="scientific">Thermoflavimicrobium daqui</name>
    <dbReference type="NCBI Taxonomy" id="2137476"/>
    <lineage>
        <taxon>Bacteria</taxon>
        <taxon>Bacillati</taxon>
        <taxon>Bacillota</taxon>
        <taxon>Bacilli</taxon>
        <taxon>Bacillales</taxon>
        <taxon>Thermoactinomycetaceae</taxon>
        <taxon>Thermoflavimicrobium</taxon>
    </lineage>
</organism>
<keyword evidence="3 7" id="KW-0349">Heme</keyword>
<evidence type="ECO:0000256" key="5">
    <source>
        <dbReference type="ARBA" id="ARBA00022723"/>
    </source>
</evidence>
<dbReference type="PIRSF" id="PIRSF002030">
    <property type="entry name" value="Globin_Protozoa/Cyanobacteria"/>
    <property type="match status" value="1"/>
</dbReference>
<dbReference type="GO" id="GO:0020037">
    <property type="term" value="F:heme binding"/>
    <property type="evidence" value="ECO:0007669"/>
    <property type="project" value="InterPro"/>
</dbReference>
<dbReference type="Proteomes" id="UP000251213">
    <property type="component" value="Unassembled WGS sequence"/>
</dbReference>
<reference evidence="10 11" key="2">
    <citation type="submission" date="2018-06" db="EMBL/GenBank/DDBJ databases">
        <authorList>
            <person name="Zhirakovskaya E."/>
        </authorList>
    </citation>
    <scope>NUCLEOTIDE SEQUENCE [LARGE SCALE GENOMIC DNA]</scope>
    <source>
        <strain evidence="10 11">FBKL4.011</strain>
    </source>
</reference>
<evidence type="ECO:0000256" key="3">
    <source>
        <dbReference type="ARBA" id="ARBA00022617"/>
    </source>
</evidence>
<gene>
    <name evidence="10" type="ORF">DL897_05230</name>
</gene>
<dbReference type="Pfam" id="PF01152">
    <property type="entry name" value="Bac_globin"/>
    <property type="match status" value="1"/>
</dbReference>
<dbReference type="InterPro" id="IPR009050">
    <property type="entry name" value="Globin-like_sf"/>
</dbReference>
<evidence type="ECO:0000256" key="2">
    <source>
        <dbReference type="ARBA" id="ARBA00022448"/>
    </source>
</evidence>
<dbReference type="InterPro" id="IPR001486">
    <property type="entry name" value="Hemoglobin_trunc"/>
</dbReference>
<dbReference type="OrthoDB" id="9795814at2"/>
<dbReference type="Gene3D" id="1.10.490.10">
    <property type="entry name" value="Globins"/>
    <property type="match status" value="1"/>
</dbReference>
<evidence type="ECO:0000256" key="9">
    <source>
        <dbReference type="PIRSR" id="PIRSR601486-1"/>
    </source>
</evidence>
<protein>
    <recommendedName>
        <fullName evidence="7">Group 1 truncated hemoglobin</fullName>
    </recommendedName>
</protein>
<feature type="binding site" description="distal binding residue" evidence="9">
    <location>
        <position position="47"/>
    </location>
    <ligand>
        <name>heme</name>
        <dbReference type="ChEBI" id="CHEBI:30413"/>
    </ligand>
    <ligandPart>
        <name>Fe</name>
        <dbReference type="ChEBI" id="CHEBI:18248"/>
    </ligandPart>
</feature>
<dbReference type="GO" id="GO:0019825">
    <property type="term" value="F:oxygen binding"/>
    <property type="evidence" value="ECO:0007669"/>
    <property type="project" value="InterPro"/>
</dbReference>
<dbReference type="GO" id="GO:0005344">
    <property type="term" value="F:oxygen carrier activity"/>
    <property type="evidence" value="ECO:0007669"/>
    <property type="project" value="UniProtKB-UniRule"/>
</dbReference>
<feature type="binding site" description="distal binding residue" evidence="9">
    <location>
        <position position="71"/>
    </location>
    <ligand>
        <name>heme</name>
        <dbReference type="ChEBI" id="CHEBI:30413"/>
    </ligand>
    <ligandPart>
        <name>Fe</name>
        <dbReference type="ChEBI" id="CHEBI:18248"/>
    </ligandPart>
</feature>
<dbReference type="SUPFAM" id="SSF46458">
    <property type="entry name" value="Globin-like"/>
    <property type="match status" value="1"/>
</dbReference>
<comment type="similarity">
    <text evidence="1 7">Belongs to the truncated hemoglobin family. Group I subfamily.</text>
</comment>
<proteinExistence type="inferred from homology"/>
<dbReference type="PROSITE" id="PS01213">
    <property type="entry name" value="GLOBIN_FAM_2"/>
    <property type="match status" value="1"/>
</dbReference>
<evidence type="ECO:0000256" key="7">
    <source>
        <dbReference type="PIRNR" id="PIRNR002030"/>
    </source>
</evidence>
<name>A0A364K7W9_9BACL</name>
<dbReference type="InterPro" id="IPR019795">
    <property type="entry name" value="Globin_bac-like_CS"/>
</dbReference>
<comment type="caution">
    <text evidence="10">The sequence shown here is derived from an EMBL/GenBank/DDBJ whole genome shotgun (WGS) entry which is preliminary data.</text>
</comment>
<dbReference type="GO" id="GO:0046872">
    <property type="term" value="F:metal ion binding"/>
    <property type="evidence" value="ECO:0007669"/>
    <property type="project" value="UniProtKB-UniRule"/>
</dbReference>
<dbReference type="AlphaFoldDB" id="A0A364K7W9"/>
<accession>A0A364K7W9</accession>
<dbReference type="InterPro" id="IPR016339">
    <property type="entry name" value="Hemoglobin_trunc_I"/>
</dbReference>
<evidence type="ECO:0000256" key="8">
    <source>
        <dbReference type="PIRSR" id="PIRSR002030-1"/>
    </source>
</evidence>
<comment type="cofactor">
    <cofactor evidence="8">
        <name>heme</name>
        <dbReference type="ChEBI" id="CHEBI:30413"/>
    </cofactor>
    <text evidence="8">Binds 1 heme group per subunit.</text>
</comment>
<dbReference type="CDD" id="cd00454">
    <property type="entry name" value="TrHb1_N"/>
    <property type="match status" value="1"/>
</dbReference>
<evidence type="ECO:0000313" key="11">
    <source>
        <dbReference type="Proteomes" id="UP000251213"/>
    </source>
</evidence>
<feature type="binding site" description="proximal binding residue" evidence="8">
    <location>
        <position position="71"/>
    </location>
    <ligand>
        <name>heme</name>
        <dbReference type="ChEBI" id="CHEBI:30413"/>
    </ligand>
    <ligandPart>
        <name>Fe</name>
        <dbReference type="ChEBI" id="CHEBI:18248"/>
    </ligandPart>
</feature>
<keyword evidence="4 7" id="KW-0561">Oxygen transport</keyword>
<keyword evidence="5 7" id="KW-0479">Metal-binding</keyword>
<evidence type="ECO:0000256" key="6">
    <source>
        <dbReference type="ARBA" id="ARBA00023004"/>
    </source>
</evidence>
<keyword evidence="6 7" id="KW-0408">Iron</keyword>
<evidence type="ECO:0000256" key="1">
    <source>
        <dbReference type="ARBA" id="ARBA00009660"/>
    </source>
</evidence>
<dbReference type="EMBL" id="QJKK01000002">
    <property type="protein sequence ID" value="RAL26395.1"/>
    <property type="molecule type" value="Genomic_DNA"/>
</dbReference>